<protein>
    <recommendedName>
        <fullName evidence="4">RanBP2-type domain-containing protein</fullName>
    </recommendedName>
</protein>
<dbReference type="GeneID" id="28963026"/>
<organism evidence="1 3">
    <name type="scientific">Fusarium oxysporum f. sp. lycopersici (strain 4287 / CBS 123668 / FGSC 9935 / NRRL 34936)</name>
    <name type="common">Fusarium vascular wilt of tomato</name>
    <dbReference type="NCBI Taxonomy" id="426428"/>
    <lineage>
        <taxon>Eukaryota</taxon>
        <taxon>Fungi</taxon>
        <taxon>Dikarya</taxon>
        <taxon>Ascomycota</taxon>
        <taxon>Pezizomycotina</taxon>
        <taxon>Sordariomycetes</taxon>
        <taxon>Hypocreomycetidae</taxon>
        <taxon>Hypocreales</taxon>
        <taxon>Nectriaceae</taxon>
        <taxon>Fusarium</taxon>
        <taxon>Fusarium oxysporum species complex</taxon>
    </lineage>
</organism>
<evidence type="ECO:0000313" key="2">
    <source>
        <dbReference type="EMBL" id="KNB18644.1"/>
    </source>
</evidence>
<sequence length="100" mass="11062">MNTISYKLCGCAQSCQSAKDQDATDPYIPYLPSSTNTSADLISSRDVGDVCGSGPGDQHSWLIRANSCLIEWICPDCKNPEQGLFFECHHCRRVRCSRCV</sequence>
<evidence type="ECO:0000313" key="3">
    <source>
        <dbReference type="Proteomes" id="UP000009097"/>
    </source>
</evidence>
<dbReference type="RefSeq" id="XP_018242946.1">
    <property type="nucleotide sequence ID" value="XM_018399663.1"/>
</dbReference>
<reference evidence="1" key="2">
    <citation type="journal article" date="2010" name="Nature">
        <title>Comparative genomics reveals mobile pathogenicity chromosomes in Fusarium.</title>
        <authorList>
            <person name="Ma L.J."/>
            <person name="van der Does H.C."/>
            <person name="Borkovich K.A."/>
            <person name="Coleman J.J."/>
            <person name="Daboussi M.J."/>
            <person name="Di Pietro A."/>
            <person name="Dufresne M."/>
            <person name="Freitag M."/>
            <person name="Grabherr M."/>
            <person name="Henrissat B."/>
            <person name="Houterman P.M."/>
            <person name="Kang S."/>
            <person name="Shim W.B."/>
            <person name="Woloshuk C."/>
            <person name="Xie X."/>
            <person name="Xu J.R."/>
            <person name="Antoniw J."/>
            <person name="Baker S.E."/>
            <person name="Bluhm B.H."/>
            <person name="Breakspear A."/>
            <person name="Brown D.W."/>
            <person name="Butchko R.A."/>
            <person name="Chapman S."/>
            <person name="Coulson R."/>
            <person name="Coutinho P.M."/>
            <person name="Danchin E.G."/>
            <person name="Diener A."/>
            <person name="Gale L.R."/>
            <person name="Gardiner D.M."/>
            <person name="Goff S."/>
            <person name="Hammond-Kosack K.E."/>
            <person name="Hilburn K."/>
            <person name="Hua-Van A."/>
            <person name="Jonkers W."/>
            <person name="Kazan K."/>
            <person name="Kodira C.D."/>
            <person name="Koehrsen M."/>
            <person name="Kumar L."/>
            <person name="Lee Y.H."/>
            <person name="Li L."/>
            <person name="Manners J.M."/>
            <person name="Miranda-Saavedra D."/>
            <person name="Mukherjee M."/>
            <person name="Park G."/>
            <person name="Park J."/>
            <person name="Park S.Y."/>
            <person name="Proctor R.H."/>
            <person name="Regev A."/>
            <person name="Ruiz-Roldan M.C."/>
            <person name="Sain D."/>
            <person name="Sakthikumar S."/>
            <person name="Sykes S."/>
            <person name="Schwartz D.C."/>
            <person name="Turgeon B.G."/>
            <person name="Wapinski I."/>
            <person name="Yoder O."/>
            <person name="Young S."/>
            <person name="Zeng Q."/>
            <person name="Zhou S."/>
            <person name="Galagan J."/>
            <person name="Cuomo C.A."/>
            <person name="Kistler H.C."/>
            <person name="Rep M."/>
        </authorList>
    </citation>
    <scope>NUCLEOTIDE SEQUENCE [LARGE SCALE GENOMIC DNA]</scope>
    <source>
        <strain evidence="1">4287</strain>
    </source>
</reference>
<accession>A0A0J9V221</accession>
<dbReference type="VEuPathDB" id="FungiDB:FOXG_19449"/>
<evidence type="ECO:0008006" key="4">
    <source>
        <dbReference type="Google" id="ProtNLM"/>
    </source>
</evidence>
<dbReference type="EMBL" id="DS231727">
    <property type="protein sequence ID" value="KNB18644.1"/>
    <property type="molecule type" value="Genomic_DNA"/>
</dbReference>
<dbReference type="EMBL" id="DS231702">
    <property type="protein sequence ID" value="KNB04901.1"/>
    <property type="molecule type" value="Genomic_DNA"/>
</dbReference>
<dbReference type="RefSeq" id="XP_018256689.1">
    <property type="nucleotide sequence ID" value="XM_018402722.1"/>
</dbReference>
<reference evidence="1" key="1">
    <citation type="submission" date="2007-04" db="EMBL/GenBank/DDBJ databases">
        <authorList>
            <consortium name="The Broad Institute Genome Sequencing Platform"/>
            <person name="Birren B."/>
            <person name="Lander E."/>
            <person name="Galagan J."/>
            <person name="Nusbaum C."/>
            <person name="Devon K."/>
            <person name="Ma L.-J."/>
            <person name="Jaffe D."/>
            <person name="Butler J."/>
            <person name="Alvarez P."/>
            <person name="Gnerre S."/>
            <person name="Grabherr M."/>
            <person name="Kleber M."/>
            <person name="Mauceli E."/>
            <person name="Brockman W."/>
            <person name="MacCallum I.A."/>
            <person name="Young S."/>
            <person name="LaButti K."/>
            <person name="DeCaprio D."/>
            <person name="Crawford M."/>
            <person name="Koehrsen M."/>
            <person name="Engels R."/>
            <person name="Montgomery P."/>
            <person name="Pearson M."/>
            <person name="Howarth C."/>
            <person name="Larson L."/>
            <person name="White J."/>
            <person name="O'Leary S."/>
            <person name="Kodira C."/>
            <person name="Zeng Q."/>
            <person name="Yandava C."/>
            <person name="Alvarado L."/>
            <person name="Kistler C."/>
            <person name="Shim W.-B."/>
            <person name="Kang S."/>
            <person name="Woloshuk C."/>
        </authorList>
    </citation>
    <scope>NUCLEOTIDE SEQUENCE</scope>
    <source>
        <strain evidence="1">4287</strain>
    </source>
</reference>
<dbReference type="KEGG" id="fox:FOXG_19449"/>
<dbReference type="VEuPathDB" id="FungiDB:FOXG_22320"/>
<dbReference type="Proteomes" id="UP000009097">
    <property type="component" value="Unassembled WGS sequence"/>
</dbReference>
<dbReference type="KEGG" id="fox:FOXG_22320"/>
<dbReference type="GeneID" id="28960155"/>
<proteinExistence type="predicted"/>
<gene>
    <name evidence="1" type="ORF">FOXG_19449</name>
    <name evidence="2" type="ORF">FOXG_22320</name>
</gene>
<name>A0A0J9V221_FUSO4</name>
<evidence type="ECO:0000313" key="1">
    <source>
        <dbReference type="EMBL" id="KNB04901.1"/>
    </source>
</evidence>
<dbReference type="AlphaFoldDB" id="A0A0J9V221"/>